<evidence type="ECO:0000313" key="2">
    <source>
        <dbReference type="EMBL" id="MCL6275246.1"/>
    </source>
</evidence>
<keyword evidence="3" id="KW-1185">Reference proteome</keyword>
<dbReference type="RefSeq" id="WP_249658427.1">
    <property type="nucleotide sequence ID" value="NZ_JAMFMA010000003.1"/>
</dbReference>
<organism evidence="2 3">
    <name type="scientific">Flagellimonas spongiicola</name>
    <dbReference type="NCBI Taxonomy" id="2942208"/>
    <lineage>
        <taxon>Bacteria</taxon>
        <taxon>Pseudomonadati</taxon>
        <taxon>Bacteroidota</taxon>
        <taxon>Flavobacteriia</taxon>
        <taxon>Flavobacteriales</taxon>
        <taxon>Flavobacteriaceae</taxon>
        <taxon>Flagellimonas</taxon>
    </lineage>
</organism>
<keyword evidence="1" id="KW-0732">Signal</keyword>
<evidence type="ECO:0008006" key="4">
    <source>
        <dbReference type="Google" id="ProtNLM"/>
    </source>
</evidence>
<evidence type="ECO:0000313" key="3">
    <source>
        <dbReference type="Proteomes" id="UP001203607"/>
    </source>
</evidence>
<dbReference type="EMBL" id="JAMFMA010000003">
    <property type="protein sequence ID" value="MCL6275246.1"/>
    <property type="molecule type" value="Genomic_DNA"/>
</dbReference>
<comment type="caution">
    <text evidence="2">The sequence shown here is derived from an EMBL/GenBank/DDBJ whole genome shotgun (WGS) entry which is preliminary data.</text>
</comment>
<dbReference type="Proteomes" id="UP001203607">
    <property type="component" value="Unassembled WGS sequence"/>
</dbReference>
<feature type="signal peptide" evidence="1">
    <location>
        <begin position="1"/>
        <end position="19"/>
    </location>
</feature>
<accession>A0ABT0PW87</accession>
<protein>
    <recommendedName>
        <fullName evidence="4">Outer membrane protein beta-barrel domain-containing protein</fullName>
    </recommendedName>
</protein>
<sequence>MKNLLIAFLALFISSSLCAQDVIVTTSDQTISCKITNLEKDYIQFVYLKDGVYESTLIQRSEVKSFKQGFDPTIKIPKDSLPGYIDASGIRLAISGGLSYDPGRIEGVTPENFYKDLRSGYHIEIGGIYFFDRTIGVGLKYNLFKSSNSFDNVSFDNPDGEQVTGRLENKITASFIGATLATRFLGKNTKTAFFINSSFGLLHFKNEQVLVDNYEVNAKTFGTSVDLGYDVQVAKQFYMGLQLGITGGRIKKFDFESPDGTETVELPNGQRFIGNPRLDFSLGVRYTL</sequence>
<proteinExistence type="predicted"/>
<evidence type="ECO:0000256" key="1">
    <source>
        <dbReference type="SAM" id="SignalP"/>
    </source>
</evidence>
<name>A0ABT0PW87_9FLAO</name>
<feature type="chain" id="PRO_5045802914" description="Outer membrane protein beta-barrel domain-containing protein" evidence="1">
    <location>
        <begin position="20"/>
        <end position="288"/>
    </location>
</feature>
<reference evidence="2 3" key="1">
    <citation type="submission" date="2022-05" db="EMBL/GenBank/DDBJ databases">
        <authorList>
            <person name="Park J.-S."/>
        </authorList>
    </citation>
    <scope>NUCLEOTIDE SEQUENCE [LARGE SCALE GENOMIC DNA]</scope>
    <source>
        <strain evidence="2 3">2012CJ35-5</strain>
    </source>
</reference>
<gene>
    <name evidence="2" type="ORF">M3P19_14590</name>
</gene>